<evidence type="ECO:0000313" key="3">
    <source>
        <dbReference type="Proteomes" id="UP000269335"/>
    </source>
</evidence>
<sequence length="60" mass="6590">MANRTRLPGMSEYAGAPILRRLLIFKSSAQKEEVTVDHLVVTLVAPDKPGQVERIAQCIA</sequence>
<reference evidence="3 4" key="1">
    <citation type="submission" date="2018-08" db="EMBL/GenBank/DDBJ databases">
        <title>Recombination of ecologically and evolutionarily significant loci maintains genetic cohesion in the Pseudomonas syringae species complex.</title>
        <authorList>
            <person name="Dillon M."/>
            <person name="Thakur S."/>
            <person name="Almeida R.N.D."/>
            <person name="Weir B.S."/>
            <person name="Guttman D.S."/>
        </authorList>
    </citation>
    <scope>NUCLEOTIDE SEQUENCE [LARGE SCALE GENOMIC DNA]</scope>
    <source>
        <strain evidence="1 3">ICMP 15201</strain>
        <strain evidence="2 4">ICMP 15203</strain>
    </source>
</reference>
<protein>
    <submittedName>
        <fullName evidence="2">ACT domain protein</fullName>
    </submittedName>
</protein>
<comment type="caution">
    <text evidence="2">The sequence shown here is derived from an EMBL/GenBank/DDBJ whole genome shotgun (WGS) entry which is preliminary data.</text>
</comment>
<evidence type="ECO:0000313" key="4">
    <source>
        <dbReference type="Proteomes" id="UP000270524"/>
    </source>
</evidence>
<accession>A0A3M3R6V2</accession>
<evidence type="ECO:0000313" key="2">
    <source>
        <dbReference type="EMBL" id="RMN92220.1"/>
    </source>
</evidence>
<evidence type="ECO:0000313" key="1">
    <source>
        <dbReference type="EMBL" id="RMN79303.1"/>
    </source>
</evidence>
<dbReference type="AlphaFoldDB" id="A0A3M3R6V2"/>
<proteinExistence type="predicted"/>
<gene>
    <name evidence="2" type="ORF">ALQ51_04431</name>
    <name evidence="1" type="ORF">ALQ53_04214</name>
</gene>
<dbReference type="Proteomes" id="UP000269335">
    <property type="component" value="Unassembled WGS sequence"/>
</dbReference>
<dbReference type="EMBL" id="RBPH01000180">
    <property type="protein sequence ID" value="RMN79303.1"/>
    <property type="molecule type" value="Genomic_DNA"/>
</dbReference>
<organism evidence="2 4">
    <name type="scientific">Pseudomonas cannabina</name>
    <dbReference type="NCBI Taxonomy" id="86840"/>
    <lineage>
        <taxon>Bacteria</taxon>
        <taxon>Pseudomonadati</taxon>
        <taxon>Pseudomonadota</taxon>
        <taxon>Gammaproteobacteria</taxon>
        <taxon>Pseudomonadales</taxon>
        <taxon>Pseudomonadaceae</taxon>
        <taxon>Pseudomonas</taxon>
    </lineage>
</organism>
<dbReference type="Proteomes" id="UP000270524">
    <property type="component" value="Unassembled WGS sequence"/>
</dbReference>
<name>A0A3M3R6V2_PSECA</name>
<dbReference type="EMBL" id="RBPJ01000221">
    <property type="protein sequence ID" value="RMN92220.1"/>
    <property type="molecule type" value="Genomic_DNA"/>
</dbReference>